<feature type="non-terminal residue" evidence="4">
    <location>
        <position position="186"/>
    </location>
</feature>
<dbReference type="PANTHER" id="PTHR46031:SF26">
    <property type="entry name" value="DOUBLE-STRANDED RNA-BINDING PROTEIN 2"/>
    <property type="match status" value="1"/>
</dbReference>
<protein>
    <recommendedName>
        <fullName evidence="3">DRBM domain-containing protein</fullName>
    </recommendedName>
</protein>
<evidence type="ECO:0000256" key="2">
    <source>
        <dbReference type="ARBA" id="ARBA00022884"/>
    </source>
</evidence>
<evidence type="ECO:0000313" key="5">
    <source>
        <dbReference type="Proteomes" id="UP000824469"/>
    </source>
</evidence>
<feature type="domain" description="DRBM" evidence="3">
    <location>
        <begin position="119"/>
        <end position="179"/>
    </location>
</feature>
<dbReference type="Pfam" id="PF00035">
    <property type="entry name" value="dsrm"/>
    <property type="match status" value="1"/>
</dbReference>
<dbReference type="EMBL" id="JAHRHJ020000008">
    <property type="protein sequence ID" value="KAH9304062.1"/>
    <property type="molecule type" value="Genomic_DNA"/>
</dbReference>
<keyword evidence="1" id="KW-0677">Repeat</keyword>
<dbReference type="AlphaFoldDB" id="A0AA38FJ99"/>
<dbReference type="Gene3D" id="3.30.160.20">
    <property type="match status" value="1"/>
</dbReference>
<name>A0AA38FJ99_TAXCH</name>
<dbReference type="GO" id="GO:0003723">
    <property type="term" value="F:RNA binding"/>
    <property type="evidence" value="ECO:0007669"/>
    <property type="project" value="UniProtKB-KW"/>
</dbReference>
<dbReference type="SMART" id="SM00358">
    <property type="entry name" value="DSRM"/>
    <property type="match status" value="1"/>
</dbReference>
<keyword evidence="2" id="KW-0694">RNA-binding</keyword>
<dbReference type="PANTHER" id="PTHR46031">
    <property type="match status" value="1"/>
</dbReference>
<sequence>MEESTIQEKVEKDVLVQEATINIPKIEFMPYEGDLQDSCKNNSEKKLLVKPKFLNQLKHGVDANFSEEGSKQEETLRQPKDVMANVLPDSELKAEHAAATVVLKSLSDKGSSFDESSMYKSLLQEKVQKEGKPFPVYNTTRSGPSHMTVFKCTVKFDGLTFEGKHSKTKKQVERMQLLFCGLLLKI</sequence>
<evidence type="ECO:0000313" key="4">
    <source>
        <dbReference type="EMBL" id="KAH9304062.1"/>
    </source>
</evidence>
<reference evidence="4 5" key="1">
    <citation type="journal article" date="2021" name="Nat. Plants">
        <title>The Taxus genome provides insights into paclitaxel biosynthesis.</title>
        <authorList>
            <person name="Xiong X."/>
            <person name="Gou J."/>
            <person name="Liao Q."/>
            <person name="Li Y."/>
            <person name="Zhou Q."/>
            <person name="Bi G."/>
            <person name="Li C."/>
            <person name="Du R."/>
            <person name="Wang X."/>
            <person name="Sun T."/>
            <person name="Guo L."/>
            <person name="Liang H."/>
            <person name="Lu P."/>
            <person name="Wu Y."/>
            <person name="Zhang Z."/>
            <person name="Ro D.K."/>
            <person name="Shang Y."/>
            <person name="Huang S."/>
            <person name="Yan J."/>
        </authorList>
    </citation>
    <scope>NUCLEOTIDE SEQUENCE [LARGE SCALE GENOMIC DNA]</scope>
    <source>
        <strain evidence="4">Ta-2019</strain>
    </source>
</reference>
<evidence type="ECO:0000256" key="1">
    <source>
        <dbReference type="ARBA" id="ARBA00022737"/>
    </source>
</evidence>
<comment type="caution">
    <text evidence="4">The sequence shown here is derived from an EMBL/GenBank/DDBJ whole genome shotgun (WGS) entry which is preliminary data.</text>
</comment>
<dbReference type="InterPro" id="IPR014720">
    <property type="entry name" value="dsRBD_dom"/>
</dbReference>
<dbReference type="SUPFAM" id="SSF54768">
    <property type="entry name" value="dsRNA-binding domain-like"/>
    <property type="match status" value="1"/>
</dbReference>
<evidence type="ECO:0000259" key="3">
    <source>
        <dbReference type="SMART" id="SM00358"/>
    </source>
</evidence>
<keyword evidence="5" id="KW-1185">Reference proteome</keyword>
<dbReference type="Proteomes" id="UP000824469">
    <property type="component" value="Unassembled WGS sequence"/>
</dbReference>
<gene>
    <name evidence="4" type="ORF">KI387_008466</name>
</gene>
<proteinExistence type="predicted"/>
<organism evidence="4 5">
    <name type="scientific">Taxus chinensis</name>
    <name type="common">Chinese yew</name>
    <name type="synonym">Taxus wallichiana var. chinensis</name>
    <dbReference type="NCBI Taxonomy" id="29808"/>
    <lineage>
        <taxon>Eukaryota</taxon>
        <taxon>Viridiplantae</taxon>
        <taxon>Streptophyta</taxon>
        <taxon>Embryophyta</taxon>
        <taxon>Tracheophyta</taxon>
        <taxon>Spermatophyta</taxon>
        <taxon>Pinopsida</taxon>
        <taxon>Pinidae</taxon>
        <taxon>Conifers II</taxon>
        <taxon>Cupressales</taxon>
        <taxon>Taxaceae</taxon>
        <taxon>Taxus</taxon>
    </lineage>
</organism>
<accession>A0AA38FJ99</accession>